<dbReference type="Pfam" id="PF00400">
    <property type="entry name" value="WD40"/>
    <property type="match status" value="1"/>
</dbReference>
<dbReference type="SUPFAM" id="SSF50978">
    <property type="entry name" value="WD40 repeat-like"/>
    <property type="match status" value="1"/>
</dbReference>
<dbReference type="InterPro" id="IPR015943">
    <property type="entry name" value="WD40/YVTN_repeat-like_dom_sf"/>
</dbReference>
<proteinExistence type="predicted"/>
<keyword evidence="1 3" id="KW-0853">WD repeat</keyword>
<keyword evidence="5" id="KW-1185">Reference proteome</keyword>
<dbReference type="AlphaFoldDB" id="A0A8T0MDW3"/>
<evidence type="ECO:0000313" key="5">
    <source>
        <dbReference type="Proteomes" id="UP000823388"/>
    </source>
</evidence>
<dbReference type="EMBL" id="CM029054">
    <property type="protein sequence ID" value="KAG2535075.1"/>
    <property type="molecule type" value="Genomic_DNA"/>
</dbReference>
<dbReference type="InterPro" id="IPR001680">
    <property type="entry name" value="WD40_rpt"/>
</dbReference>
<accession>A0A8T0MDW3</accession>
<evidence type="ECO:0000313" key="4">
    <source>
        <dbReference type="EMBL" id="KAG2535075.1"/>
    </source>
</evidence>
<dbReference type="InterPro" id="IPR036322">
    <property type="entry name" value="WD40_repeat_dom_sf"/>
</dbReference>
<dbReference type="SMART" id="SM00320">
    <property type="entry name" value="WD40"/>
    <property type="match status" value="3"/>
</dbReference>
<evidence type="ECO:0000256" key="3">
    <source>
        <dbReference type="PROSITE-ProRule" id="PRU00221"/>
    </source>
</evidence>
<feature type="repeat" description="WD" evidence="3">
    <location>
        <begin position="89"/>
        <end position="130"/>
    </location>
</feature>
<dbReference type="PROSITE" id="PS00678">
    <property type="entry name" value="WD_REPEATS_1"/>
    <property type="match status" value="1"/>
</dbReference>
<protein>
    <recommendedName>
        <fullName evidence="6">Mitotic checkpoint protein BUB3.3</fullName>
    </recommendedName>
</protein>
<dbReference type="InterPro" id="IPR019775">
    <property type="entry name" value="WD40_repeat_CS"/>
</dbReference>
<dbReference type="PROSITE" id="PS50294">
    <property type="entry name" value="WD_REPEATS_REGION"/>
    <property type="match status" value="1"/>
</dbReference>
<dbReference type="Proteomes" id="UP000823388">
    <property type="component" value="Chromosome 9N"/>
</dbReference>
<evidence type="ECO:0008006" key="6">
    <source>
        <dbReference type="Google" id="ProtNLM"/>
    </source>
</evidence>
<name>A0A8T0MDW3_PANVG</name>
<evidence type="ECO:0000256" key="2">
    <source>
        <dbReference type="ARBA" id="ARBA00022737"/>
    </source>
</evidence>
<keyword evidence="2" id="KW-0677">Repeat</keyword>
<dbReference type="PROSITE" id="PS50082">
    <property type="entry name" value="WD_REPEATS_2"/>
    <property type="match status" value="1"/>
</dbReference>
<reference evidence="4" key="1">
    <citation type="submission" date="2020-05" db="EMBL/GenBank/DDBJ databases">
        <title>WGS assembly of Panicum virgatum.</title>
        <authorList>
            <person name="Lovell J.T."/>
            <person name="Jenkins J."/>
            <person name="Shu S."/>
            <person name="Juenger T.E."/>
            <person name="Schmutz J."/>
        </authorList>
    </citation>
    <scope>NUCLEOTIDE SEQUENCE</scope>
    <source>
        <strain evidence="4">AP13</strain>
    </source>
</reference>
<organism evidence="4 5">
    <name type="scientific">Panicum virgatum</name>
    <name type="common">Blackwell switchgrass</name>
    <dbReference type="NCBI Taxonomy" id="38727"/>
    <lineage>
        <taxon>Eukaryota</taxon>
        <taxon>Viridiplantae</taxon>
        <taxon>Streptophyta</taxon>
        <taxon>Embryophyta</taxon>
        <taxon>Tracheophyta</taxon>
        <taxon>Spermatophyta</taxon>
        <taxon>Magnoliopsida</taxon>
        <taxon>Liliopsida</taxon>
        <taxon>Poales</taxon>
        <taxon>Poaceae</taxon>
        <taxon>PACMAD clade</taxon>
        <taxon>Panicoideae</taxon>
        <taxon>Panicodae</taxon>
        <taxon>Paniceae</taxon>
        <taxon>Panicinae</taxon>
        <taxon>Panicum</taxon>
        <taxon>Panicum sect. Hiantes</taxon>
    </lineage>
</organism>
<sequence>MARRSVAGGAIAGAASRVRFAPTSNNLLVSSWDSGLRLYDADRNTLRFKAESDPALLDCCFEDESAALACCSDGSVRRYDLHSVSQDSVGLHEDVVFCVEYSQTTGQIVTGSLDRKLQLWDTKTRNVSPTGMITFDSDVSSLSVCGMYISVAAARNVYFYDMRNLTGPVKAKFSPLEYHIQCLQSSLEWNGYVAGSVDGVVVLNYLDDVVDGNMGLVPICFPMSSKFQKWKIQPGENKLHRNSSLQENFCYWR</sequence>
<gene>
    <name evidence="4" type="ORF">PVAP13_9NG047200</name>
</gene>
<comment type="caution">
    <text evidence="4">The sequence shown here is derived from an EMBL/GenBank/DDBJ whole genome shotgun (WGS) entry which is preliminary data.</text>
</comment>
<dbReference type="Gene3D" id="2.130.10.10">
    <property type="entry name" value="YVTN repeat-like/Quinoprotein amine dehydrogenase"/>
    <property type="match status" value="1"/>
</dbReference>
<dbReference type="PANTHER" id="PTHR10971">
    <property type="entry name" value="MRNA EXPORT FACTOR AND BUB3"/>
    <property type="match status" value="1"/>
</dbReference>
<evidence type="ECO:0000256" key="1">
    <source>
        <dbReference type="ARBA" id="ARBA00022574"/>
    </source>
</evidence>